<dbReference type="Proteomes" id="UP000887580">
    <property type="component" value="Unplaced"/>
</dbReference>
<accession>A0AC35GH06</accession>
<reference evidence="2" key="1">
    <citation type="submission" date="2022-11" db="UniProtKB">
        <authorList>
            <consortium name="WormBaseParasite"/>
        </authorList>
    </citation>
    <scope>IDENTIFICATION</scope>
</reference>
<dbReference type="WBParaSite" id="PS1159_v2.g5186.t1">
    <property type="protein sequence ID" value="PS1159_v2.g5186.t1"/>
    <property type="gene ID" value="PS1159_v2.g5186"/>
</dbReference>
<evidence type="ECO:0000313" key="2">
    <source>
        <dbReference type="WBParaSite" id="PS1159_v2.g5186.t1"/>
    </source>
</evidence>
<name>A0AC35GH06_9BILA</name>
<proteinExistence type="predicted"/>
<evidence type="ECO:0000313" key="1">
    <source>
        <dbReference type="Proteomes" id="UP000887580"/>
    </source>
</evidence>
<protein>
    <submittedName>
        <fullName evidence="2">Uncharacterized protein</fullName>
    </submittedName>
</protein>
<organism evidence="1 2">
    <name type="scientific">Panagrolaimus sp. PS1159</name>
    <dbReference type="NCBI Taxonomy" id="55785"/>
    <lineage>
        <taxon>Eukaryota</taxon>
        <taxon>Metazoa</taxon>
        <taxon>Ecdysozoa</taxon>
        <taxon>Nematoda</taxon>
        <taxon>Chromadorea</taxon>
        <taxon>Rhabditida</taxon>
        <taxon>Tylenchina</taxon>
        <taxon>Panagrolaimomorpha</taxon>
        <taxon>Panagrolaimoidea</taxon>
        <taxon>Panagrolaimidae</taxon>
        <taxon>Panagrolaimus</taxon>
    </lineage>
</organism>
<sequence>MSVIVTNGDIRRCAVSP</sequence>